<feature type="region of interest" description="Disordered" evidence="1">
    <location>
        <begin position="1"/>
        <end position="22"/>
    </location>
</feature>
<comment type="caution">
    <text evidence="3">The sequence shown here is derived from an EMBL/GenBank/DDBJ whole genome shotgun (WGS) entry which is preliminary data.</text>
</comment>
<evidence type="ECO:0000256" key="1">
    <source>
        <dbReference type="SAM" id="MobiDB-lite"/>
    </source>
</evidence>
<protein>
    <submittedName>
        <fullName evidence="3">Cytochrome P450 CYP82D47-like</fullName>
    </submittedName>
</protein>
<dbReference type="Proteomes" id="UP000321947">
    <property type="component" value="Unassembled WGS sequence"/>
</dbReference>
<feature type="region of interest" description="Disordered" evidence="1">
    <location>
        <begin position="179"/>
        <end position="201"/>
    </location>
</feature>
<evidence type="ECO:0000313" key="4">
    <source>
        <dbReference type="Proteomes" id="UP000321393"/>
    </source>
</evidence>
<dbReference type="EMBL" id="SSTD01003373">
    <property type="protein sequence ID" value="TYK26460.1"/>
    <property type="molecule type" value="Genomic_DNA"/>
</dbReference>
<gene>
    <name evidence="3" type="ORF">E5676_scaffold313G00200</name>
    <name evidence="2" type="ORF">E6C27_scaffold498G001150</name>
</gene>
<name>A0A5D3DT76_CUCMM</name>
<accession>A0A5D3DT76</accession>
<dbReference type="AlphaFoldDB" id="A0A5D3DT76"/>
<reference evidence="4 5" key="1">
    <citation type="submission" date="2019-08" db="EMBL/GenBank/DDBJ databases">
        <title>Draft genome sequences of two oriental melons (Cucumis melo L. var makuwa).</title>
        <authorList>
            <person name="Kwon S.-Y."/>
        </authorList>
    </citation>
    <scope>NUCLEOTIDE SEQUENCE [LARGE SCALE GENOMIC DNA]</scope>
    <source>
        <strain evidence="5">cv. Chang Bougi</strain>
        <strain evidence="4">cv. SW 3</strain>
        <tissue evidence="3">Leaf</tissue>
    </source>
</reference>
<organism evidence="3 5">
    <name type="scientific">Cucumis melo var. makuwa</name>
    <name type="common">Oriental melon</name>
    <dbReference type="NCBI Taxonomy" id="1194695"/>
    <lineage>
        <taxon>Eukaryota</taxon>
        <taxon>Viridiplantae</taxon>
        <taxon>Streptophyta</taxon>
        <taxon>Embryophyta</taxon>
        <taxon>Tracheophyta</taxon>
        <taxon>Spermatophyta</taxon>
        <taxon>Magnoliopsida</taxon>
        <taxon>eudicotyledons</taxon>
        <taxon>Gunneridae</taxon>
        <taxon>Pentapetalae</taxon>
        <taxon>rosids</taxon>
        <taxon>fabids</taxon>
        <taxon>Cucurbitales</taxon>
        <taxon>Cucurbitaceae</taxon>
        <taxon>Benincaseae</taxon>
        <taxon>Cucumis</taxon>
    </lineage>
</organism>
<dbReference type="EMBL" id="SSTE01013200">
    <property type="protein sequence ID" value="KAA0047493.1"/>
    <property type="molecule type" value="Genomic_DNA"/>
</dbReference>
<dbReference type="Proteomes" id="UP000321393">
    <property type="component" value="Unassembled WGS sequence"/>
</dbReference>
<sequence length="201" mass="22722">MGMNNCHIKPKQATKNDNDEPRTMSSFLSSFDEIDAMFLEFVEDLNNTMEGWTDIGREYIEFIKGDLQSSETTITSTSKSTVPLLVERMEDWHFLNEHNMSHALQSSNHGQTRLLDRSNLTIIAAGRSRFYNDSTSSLSNENQRLELQSQPTLESSQPLLRDKICEMVLDRRLGYSKGLGWGPKPKSRMTTNASSASTSCS</sequence>
<evidence type="ECO:0000313" key="3">
    <source>
        <dbReference type="EMBL" id="TYK26460.1"/>
    </source>
</evidence>
<evidence type="ECO:0000313" key="2">
    <source>
        <dbReference type="EMBL" id="KAA0047493.1"/>
    </source>
</evidence>
<feature type="compositionally biased region" description="Low complexity" evidence="1">
    <location>
        <begin position="188"/>
        <end position="201"/>
    </location>
</feature>
<proteinExistence type="predicted"/>
<evidence type="ECO:0000313" key="5">
    <source>
        <dbReference type="Proteomes" id="UP000321947"/>
    </source>
</evidence>